<dbReference type="RefSeq" id="WP_060757597.1">
    <property type="nucleotide sequence ID" value="NZ_CCXQ01000021.1"/>
</dbReference>
<dbReference type="Gene3D" id="3.40.50.300">
    <property type="entry name" value="P-loop containing nucleotide triphosphate hydrolases"/>
    <property type="match status" value="1"/>
</dbReference>
<gene>
    <name evidence="9 12" type="primary">recF</name>
    <name evidence="12" type="ORF">ANAPHAGO_00590</name>
</gene>
<accession>A0A098EGR0</accession>
<dbReference type="InterPro" id="IPR042174">
    <property type="entry name" value="RecF_2"/>
</dbReference>
<evidence type="ECO:0000313" key="12">
    <source>
        <dbReference type="EMBL" id="CEG20491.1"/>
    </source>
</evidence>
<dbReference type="NCBIfam" id="TIGR00611">
    <property type="entry name" value="recf"/>
    <property type="match status" value="1"/>
</dbReference>
<keyword evidence="5 9" id="KW-0235">DNA replication</keyword>
<dbReference type="GO" id="GO:0000731">
    <property type="term" value="P:DNA synthesis involved in DNA repair"/>
    <property type="evidence" value="ECO:0007669"/>
    <property type="project" value="TreeGrafter"/>
</dbReference>
<dbReference type="PANTHER" id="PTHR32182">
    <property type="entry name" value="DNA REPLICATION AND REPAIR PROTEIN RECF"/>
    <property type="match status" value="1"/>
</dbReference>
<proteinExistence type="inferred from homology"/>
<dbReference type="Proteomes" id="UP000055047">
    <property type="component" value="Unassembled WGS sequence"/>
</dbReference>
<dbReference type="InterPro" id="IPR001238">
    <property type="entry name" value="DNA-binding_RecF"/>
</dbReference>
<keyword evidence="6 9" id="KW-0547">Nucleotide-binding</keyword>
<dbReference type="Gene3D" id="1.20.1050.90">
    <property type="entry name" value="RecF/RecN/SMC, N-terminal domain"/>
    <property type="match status" value="1"/>
</dbReference>
<sequence>MSCKFQSYVQGVKLVNFRNYSKVELESNGKSVVLLGENGVGKTNILEAVSLLSKGPGLRNVSADCMQNSGTTIPWLVHYNIVGNGEFFSVDITKKNNKRSVTIDEKASLYSTLHKILCILWLVPQLDHILLKAPTERLRFFDRMVHIFDKDYSLHMVKYEKAKRDRKKILQESPHNHHWLSSLEEIMSTSGVHIAKIRHHVLETLHATLVENSSNSTFFKFIIRLDSKVFELLDNPDKAVDAYAERLRSNRNTDAARQCTTFGVHNDNFQVFNEKKDLVASSCSTGEQKILLLSLLLTAATAKHKIDGQAPIMLLDDIMSHLDPQHRKELMSIIEHLGCQVWITDVDEKNFEGFRENFQYFHVANNNVCKM</sequence>
<keyword evidence="9 10" id="KW-0227">DNA damage</keyword>
<evidence type="ECO:0000259" key="11">
    <source>
        <dbReference type="Pfam" id="PF02463"/>
    </source>
</evidence>
<evidence type="ECO:0000256" key="3">
    <source>
        <dbReference type="ARBA" id="ARBA00020170"/>
    </source>
</evidence>
<dbReference type="GO" id="GO:0005737">
    <property type="term" value="C:cytoplasm"/>
    <property type="evidence" value="ECO:0007669"/>
    <property type="project" value="UniProtKB-SubCell"/>
</dbReference>
<dbReference type="PANTHER" id="PTHR32182:SF0">
    <property type="entry name" value="DNA REPLICATION AND REPAIR PROTEIN RECF"/>
    <property type="match status" value="1"/>
</dbReference>
<dbReference type="InterPro" id="IPR027417">
    <property type="entry name" value="P-loop_NTPase"/>
</dbReference>
<evidence type="ECO:0000256" key="8">
    <source>
        <dbReference type="ARBA" id="ARBA00023125"/>
    </source>
</evidence>
<dbReference type="SUPFAM" id="SSF52540">
    <property type="entry name" value="P-loop containing nucleoside triphosphate hydrolases"/>
    <property type="match status" value="1"/>
</dbReference>
<feature type="binding site" evidence="9">
    <location>
        <begin position="36"/>
        <end position="43"/>
    </location>
    <ligand>
        <name>ATP</name>
        <dbReference type="ChEBI" id="CHEBI:30616"/>
    </ligand>
</feature>
<evidence type="ECO:0000256" key="1">
    <source>
        <dbReference type="ARBA" id="ARBA00004496"/>
    </source>
</evidence>
<name>A0A098EGR0_ANAPH</name>
<feature type="domain" description="RecF/RecN/SMC N-terminal" evidence="11">
    <location>
        <begin position="9"/>
        <end position="365"/>
    </location>
</feature>
<dbReference type="PROSITE" id="PS00618">
    <property type="entry name" value="RECF_2"/>
    <property type="match status" value="1"/>
</dbReference>
<evidence type="ECO:0000256" key="6">
    <source>
        <dbReference type="ARBA" id="ARBA00022741"/>
    </source>
</evidence>
<dbReference type="EMBL" id="CCXQ01000021">
    <property type="protein sequence ID" value="CEG20491.1"/>
    <property type="molecule type" value="Genomic_DNA"/>
</dbReference>
<comment type="subcellular location">
    <subcellularLocation>
        <location evidence="1 9 10">Cytoplasm</location>
    </subcellularLocation>
</comment>
<dbReference type="GO" id="GO:0006302">
    <property type="term" value="P:double-strand break repair"/>
    <property type="evidence" value="ECO:0007669"/>
    <property type="project" value="TreeGrafter"/>
</dbReference>
<evidence type="ECO:0000256" key="9">
    <source>
        <dbReference type="HAMAP-Rule" id="MF_00365"/>
    </source>
</evidence>
<dbReference type="GO" id="GO:0006260">
    <property type="term" value="P:DNA replication"/>
    <property type="evidence" value="ECO:0007669"/>
    <property type="project" value="UniProtKB-UniRule"/>
</dbReference>
<organism evidence="12 13">
    <name type="scientific">Anaplasma phagocytophilum</name>
    <name type="common">Ehrlichia phagocytophila</name>
    <dbReference type="NCBI Taxonomy" id="948"/>
    <lineage>
        <taxon>Bacteria</taxon>
        <taxon>Pseudomonadati</taxon>
        <taxon>Pseudomonadota</taxon>
        <taxon>Alphaproteobacteria</taxon>
        <taxon>Rickettsiales</taxon>
        <taxon>Anaplasmataceae</taxon>
        <taxon>Anaplasma</taxon>
        <taxon>phagocytophilum group</taxon>
    </lineage>
</organism>
<comment type="similarity">
    <text evidence="2 9 10">Belongs to the RecF family.</text>
</comment>
<keyword evidence="7 9" id="KW-0067">ATP-binding</keyword>
<evidence type="ECO:0000256" key="5">
    <source>
        <dbReference type="ARBA" id="ARBA00022705"/>
    </source>
</evidence>
<dbReference type="HAMAP" id="MF_00365">
    <property type="entry name" value="RecF"/>
    <property type="match status" value="1"/>
</dbReference>
<evidence type="ECO:0000256" key="7">
    <source>
        <dbReference type="ARBA" id="ARBA00022840"/>
    </source>
</evidence>
<dbReference type="Pfam" id="PF02463">
    <property type="entry name" value="SMC_N"/>
    <property type="match status" value="1"/>
</dbReference>
<protein>
    <recommendedName>
        <fullName evidence="3 9">DNA replication and repair protein RecF</fullName>
    </recommendedName>
</protein>
<dbReference type="GO" id="GO:0003697">
    <property type="term" value="F:single-stranded DNA binding"/>
    <property type="evidence" value="ECO:0007669"/>
    <property type="project" value="UniProtKB-UniRule"/>
</dbReference>
<keyword evidence="8 9" id="KW-0238">DNA-binding</keyword>
<evidence type="ECO:0000313" key="13">
    <source>
        <dbReference type="Proteomes" id="UP000055047"/>
    </source>
</evidence>
<comment type="function">
    <text evidence="9 10">The RecF protein is involved in DNA metabolism; it is required for DNA replication and normal SOS inducibility. RecF binds preferentially to single-stranded, linear DNA. It also seems to bind ATP.</text>
</comment>
<evidence type="ECO:0000256" key="2">
    <source>
        <dbReference type="ARBA" id="ARBA00008016"/>
    </source>
</evidence>
<dbReference type="InterPro" id="IPR018078">
    <property type="entry name" value="DNA-binding_RecF_CS"/>
</dbReference>
<dbReference type="InterPro" id="IPR003395">
    <property type="entry name" value="RecF/RecN/SMC_N"/>
</dbReference>
<reference evidence="12 13" key="1">
    <citation type="submission" date="2014-09" db="EMBL/GenBank/DDBJ databases">
        <authorList>
            <person name="Loux Valentin"/>
            <person name="Dugat Thibaut"/>
        </authorList>
    </citation>
    <scope>NUCLEOTIDE SEQUENCE [LARGE SCALE GENOMIC DNA]</scope>
    <source>
        <strain evidence="12 13">BOV-10_179</strain>
    </source>
</reference>
<dbReference type="GO" id="GO:0009432">
    <property type="term" value="P:SOS response"/>
    <property type="evidence" value="ECO:0007669"/>
    <property type="project" value="UniProtKB-UniRule"/>
</dbReference>
<keyword evidence="9 10" id="KW-0742">SOS response</keyword>
<keyword evidence="9 10" id="KW-0234">DNA repair</keyword>
<dbReference type="AlphaFoldDB" id="A0A098EGR0"/>
<evidence type="ECO:0000256" key="4">
    <source>
        <dbReference type="ARBA" id="ARBA00022490"/>
    </source>
</evidence>
<evidence type="ECO:0000256" key="10">
    <source>
        <dbReference type="RuleBase" id="RU000578"/>
    </source>
</evidence>
<keyword evidence="4 9" id="KW-0963">Cytoplasm</keyword>
<dbReference type="GO" id="GO:0005524">
    <property type="term" value="F:ATP binding"/>
    <property type="evidence" value="ECO:0007669"/>
    <property type="project" value="UniProtKB-UniRule"/>
</dbReference>